<dbReference type="AlphaFoldDB" id="A0A565AX22"/>
<sequence length="138" mass="15023">MSMDGVSYITNSATATALLPCLYDIHLFAASPFVSEMVILENEGSAAPMHIDVSSPPVNNSLLRVLFQPGRSLLSEGMGSVGRPAPERELSKELNESDLEQQFLGANDIRTIAKTHVVRMRSAIAVDRAESYTWIPCT</sequence>
<dbReference type="Proteomes" id="UP000489600">
    <property type="component" value="Unassembled WGS sequence"/>
</dbReference>
<comment type="caution">
    <text evidence="1">The sequence shown here is derived from an EMBL/GenBank/DDBJ whole genome shotgun (WGS) entry which is preliminary data.</text>
</comment>
<evidence type="ECO:0000313" key="1">
    <source>
        <dbReference type="EMBL" id="VVA93922.1"/>
    </source>
</evidence>
<organism evidence="1 2">
    <name type="scientific">Arabis nemorensis</name>
    <dbReference type="NCBI Taxonomy" id="586526"/>
    <lineage>
        <taxon>Eukaryota</taxon>
        <taxon>Viridiplantae</taxon>
        <taxon>Streptophyta</taxon>
        <taxon>Embryophyta</taxon>
        <taxon>Tracheophyta</taxon>
        <taxon>Spermatophyta</taxon>
        <taxon>Magnoliopsida</taxon>
        <taxon>eudicotyledons</taxon>
        <taxon>Gunneridae</taxon>
        <taxon>Pentapetalae</taxon>
        <taxon>rosids</taxon>
        <taxon>malvids</taxon>
        <taxon>Brassicales</taxon>
        <taxon>Brassicaceae</taxon>
        <taxon>Arabideae</taxon>
        <taxon>Arabis</taxon>
    </lineage>
</organism>
<keyword evidence="2" id="KW-1185">Reference proteome</keyword>
<accession>A0A565AX22</accession>
<dbReference type="EMBL" id="CABITT030000002">
    <property type="protein sequence ID" value="VVA93922.1"/>
    <property type="molecule type" value="Genomic_DNA"/>
</dbReference>
<evidence type="ECO:0000313" key="2">
    <source>
        <dbReference type="Proteomes" id="UP000489600"/>
    </source>
</evidence>
<name>A0A565AX22_9BRAS</name>
<protein>
    <submittedName>
        <fullName evidence="1">Uncharacterized protein</fullName>
    </submittedName>
</protein>
<proteinExistence type="predicted"/>
<reference evidence="1" key="1">
    <citation type="submission" date="2019-07" db="EMBL/GenBank/DDBJ databases">
        <authorList>
            <person name="Dittberner H."/>
        </authorList>
    </citation>
    <scope>NUCLEOTIDE SEQUENCE [LARGE SCALE GENOMIC DNA]</scope>
</reference>
<gene>
    <name evidence="1" type="ORF">ANE_LOCUS4367</name>
</gene>